<dbReference type="EMBL" id="LRGB01000868">
    <property type="protein sequence ID" value="KZS15501.1"/>
    <property type="molecule type" value="Genomic_DNA"/>
</dbReference>
<evidence type="ECO:0000256" key="3">
    <source>
        <dbReference type="ARBA" id="ARBA00022989"/>
    </source>
</evidence>
<dbReference type="OrthoDB" id="10062876at2759"/>
<feature type="transmembrane region" description="Helical" evidence="5">
    <location>
        <begin position="410"/>
        <end position="432"/>
    </location>
</feature>
<name>A0A164YQX8_9CRUS</name>
<dbReference type="Gene3D" id="1.20.1740.10">
    <property type="entry name" value="Amino acid/polyamine transporter I"/>
    <property type="match status" value="1"/>
</dbReference>
<comment type="caution">
    <text evidence="6">The sequence shown here is derived from an EMBL/GenBank/DDBJ whole genome shotgun (WGS) entry which is preliminary data.</text>
</comment>
<feature type="transmembrane region" description="Helical" evidence="5">
    <location>
        <begin position="25"/>
        <end position="44"/>
    </location>
</feature>
<dbReference type="PIRSF" id="PIRSF006060">
    <property type="entry name" value="AA_transporter"/>
    <property type="match status" value="1"/>
</dbReference>
<dbReference type="GO" id="GO:0016020">
    <property type="term" value="C:membrane"/>
    <property type="evidence" value="ECO:0007669"/>
    <property type="project" value="UniProtKB-SubCell"/>
</dbReference>
<sequence length="489" mass="52741">MDSEECDDDDEVPEATQDKRRKITLANGVAIIVGSIIGSGIFISPKGVLINAGSTGTALIVWALSGIFSAGGALCYAELGTIISRSGGDYAYILEAFGSLPAFLTLWVITLIIKPASQAVVALTFATYMLQPIFGDCPVPYSAVRLLAACCLCLLSGISCASVRGAMRIQNVFTVAKLLALFIVIVLGLFELFAGFLILNNGFTFNLTFTQFSEDAPLEIGKLSLAFYSGLFAFGGWNYLNFVIDELQDPYRNLPLAIFIAMPIVTIFYVLANLSYFVVISPADIIASHAVAVTFGTKLYSWLKWVIPVFVSISTFGSLNGITFKAARIVATGANNGQFPAACGFLHQQLLTPIPALIWECSLALILLLFPDVFSLINYLSFALWLVSGASVTGLLYLRWKLPDIERPIRVPLVLPITFLLCCIFLVLVPAVVTPFDTGIGVIIVLAGVPVHFVIKKSSSSTVVQKYSDKFSRFCVALLNVAPINGHHA</sequence>
<reference evidence="6 7" key="1">
    <citation type="submission" date="2016-03" db="EMBL/GenBank/DDBJ databases">
        <title>EvidentialGene: Evidence-directed Construction of Genes on Genomes.</title>
        <authorList>
            <person name="Gilbert D.G."/>
            <person name="Choi J.-H."/>
            <person name="Mockaitis K."/>
            <person name="Colbourne J."/>
            <person name="Pfrender M."/>
        </authorList>
    </citation>
    <scope>NUCLEOTIDE SEQUENCE [LARGE SCALE GENOMIC DNA]</scope>
    <source>
        <strain evidence="6 7">Xinb3</strain>
        <tissue evidence="6">Complete organism</tissue>
    </source>
</reference>
<feature type="transmembrane region" description="Helical" evidence="5">
    <location>
        <begin position="256"/>
        <end position="279"/>
    </location>
</feature>
<gene>
    <name evidence="6" type="ORF">APZ42_018680</name>
</gene>
<accession>A0A164YQX8</accession>
<feature type="transmembrane region" description="Helical" evidence="5">
    <location>
        <begin position="225"/>
        <end position="244"/>
    </location>
</feature>
<protein>
    <submittedName>
        <fullName evidence="6">Cystine/glutamate transporter</fullName>
    </submittedName>
</protein>
<proteinExistence type="predicted"/>
<dbReference type="InterPro" id="IPR050598">
    <property type="entry name" value="AminoAcid_Transporter"/>
</dbReference>
<evidence type="ECO:0000256" key="2">
    <source>
        <dbReference type="ARBA" id="ARBA00022692"/>
    </source>
</evidence>
<dbReference type="PANTHER" id="PTHR11785:SF528">
    <property type="entry name" value="AMINO ACID TRANSPORTER PROTEIN JHI-21"/>
    <property type="match status" value="1"/>
</dbReference>
<dbReference type="AlphaFoldDB" id="A0A164YQX8"/>
<dbReference type="PANTHER" id="PTHR11785">
    <property type="entry name" value="AMINO ACID TRANSPORTER"/>
    <property type="match status" value="1"/>
</dbReference>
<evidence type="ECO:0000313" key="7">
    <source>
        <dbReference type="Proteomes" id="UP000076858"/>
    </source>
</evidence>
<keyword evidence="3 5" id="KW-1133">Transmembrane helix</keyword>
<feature type="transmembrane region" description="Helical" evidence="5">
    <location>
        <begin position="146"/>
        <end position="166"/>
    </location>
</feature>
<feature type="transmembrane region" description="Helical" evidence="5">
    <location>
        <begin position="91"/>
        <end position="113"/>
    </location>
</feature>
<evidence type="ECO:0000256" key="4">
    <source>
        <dbReference type="ARBA" id="ARBA00023136"/>
    </source>
</evidence>
<evidence type="ECO:0000256" key="5">
    <source>
        <dbReference type="SAM" id="Phobius"/>
    </source>
</evidence>
<organism evidence="6 7">
    <name type="scientific">Daphnia magna</name>
    <dbReference type="NCBI Taxonomy" id="35525"/>
    <lineage>
        <taxon>Eukaryota</taxon>
        <taxon>Metazoa</taxon>
        <taxon>Ecdysozoa</taxon>
        <taxon>Arthropoda</taxon>
        <taxon>Crustacea</taxon>
        <taxon>Branchiopoda</taxon>
        <taxon>Diplostraca</taxon>
        <taxon>Cladocera</taxon>
        <taxon>Anomopoda</taxon>
        <taxon>Daphniidae</taxon>
        <taxon>Daphnia</taxon>
    </lineage>
</organism>
<dbReference type="InterPro" id="IPR002293">
    <property type="entry name" value="AA/rel_permease1"/>
</dbReference>
<evidence type="ECO:0000313" key="6">
    <source>
        <dbReference type="EMBL" id="KZS15501.1"/>
    </source>
</evidence>
<dbReference type="FunFam" id="1.20.1740.10:FF:000073">
    <property type="entry name" value="Y+L amino acid transporter"/>
    <property type="match status" value="1"/>
</dbReference>
<dbReference type="Proteomes" id="UP000076858">
    <property type="component" value="Unassembled WGS sequence"/>
</dbReference>
<dbReference type="GO" id="GO:0015179">
    <property type="term" value="F:L-amino acid transmembrane transporter activity"/>
    <property type="evidence" value="ECO:0007669"/>
    <property type="project" value="TreeGrafter"/>
</dbReference>
<comment type="subcellular location">
    <subcellularLocation>
        <location evidence="1">Membrane</location>
        <topology evidence="1">Multi-pass membrane protein</topology>
    </subcellularLocation>
</comment>
<feature type="transmembrane region" description="Helical" evidence="5">
    <location>
        <begin position="56"/>
        <end position="79"/>
    </location>
</feature>
<dbReference type="STRING" id="35525.A0A164YQX8"/>
<keyword evidence="4 5" id="KW-0472">Membrane</keyword>
<feature type="transmembrane region" description="Helical" evidence="5">
    <location>
        <begin position="299"/>
        <end position="319"/>
    </location>
</feature>
<keyword evidence="7" id="KW-1185">Reference proteome</keyword>
<feature type="transmembrane region" description="Helical" evidence="5">
    <location>
        <begin position="178"/>
        <end position="199"/>
    </location>
</feature>
<evidence type="ECO:0000256" key="1">
    <source>
        <dbReference type="ARBA" id="ARBA00004141"/>
    </source>
</evidence>
<keyword evidence="2 5" id="KW-0812">Transmembrane</keyword>
<feature type="transmembrane region" description="Helical" evidence="5">
    <location>
        <begin position="438"/>
        <end position="455"/>
    </location>
</feature>
<feature type="transmembrane region" description="Helical" evidence="5">
    <location>
        <begin position="376"/>
        <end position="398"/>
    </location>
</feature>
<feature type="transmembrane region" description="Helical" evidence="5">
    <location>
        <begin position="350"/>
        <end position="370"/>
    </location>
</feature>
<dbReference type="Pfam" id="PF13520">
    <property type="entry name" value="AA_permease_2"/>
    <property type="match status" value="1"/>
</dbReference>